<accession>A0A0F9HX25</accession>
<evidence type="ECO:0000313" key="1">
    <source>
        <dbReference type="EMBL" id="KKL79662.1"/>
    </source>
</evidence>
<organism evidence="1">
    <name type="scientific">marine sediment metagenome</name>
    <dbReference type="NCBI Taxonomy" id="412755"/>
    <lineage>
        <taxon>unclassified sequences</taxon>
        <taxon>metagenomes</taxon>
        <taxon>ecological metagenomes</taxon>
    </lineage>
</organism>
<dbReference type="AlphaFoldDB" id="A0A0F9HX25"/>
<reference evidence="1" key="1">
    <citation type="journal article" date="2015" name="Nature">
        <title>Complex archaea that bridge the gap between prokaryotes and eukaryotes.</title>
        <authorList>
            <person name="Spang A."/>
            <person name="Saw J.H."/>
            <person name="Jorgensen S.L."/>
            <person name="Zaremba-Niedzwiedzka K."/>
            <person name="Martijn J."/>
            <person name="Lind A.E."/>
            <person name="van Eijk R."/>
            <person name="Schleper C."/>
            <person name="Guy L."/>
            <person name="Ettema T.J."/>
        </authorList>
    </citation>
    <scope>NUCLEOTIDE SEQUENCE</scope>
</reference>
<protein>
    <submittedName>
        <fullName evidence="1">Uncharacterized protein</fullName>
    </submittedName>
</protein>
<name>A0A0F9HX25_9ZZZZ</name>
<sequence length="59" mass="6918">MRSIGSKSSYIRFFPNPGFSLRVSHNRWFHYCKACGFTLLRPKQGRRGKGRKTISVRKD</sequence>
<proteinExistence type="predicted"/>
<gene>
    <name evidence="1" type="ORF">LCGC14_2012550</name>
</gene>
<comment type="caution">
    <text evidence="1">The sequence shown here is derived from an EMBL/GenBank/DDBJ whole genome shotgun (WGS) entry which is preliminary data.</text>
</comment>
<dbReference type="EMBL" id="LAZR01023100">
    <property type="protein sequence ID" value="KKL79662.1"/>
    <property type="molecule type" value="Genomic_DNA"/>
</dbReference>